<dbReference type="PANTHER" id="PTHR43037:SF1">
    <property type="entry name" value="BLL1128 PROTEIN"/>
    <property type="match status" value="1"/>
</dbReference>
<evidence type="ECO:0000313" key="4">
    <source>
        <dbReference type="Proteomes" id="UP001499854"/>
    </source>
</evidence>
<reference evidence="3 4" key="1">
    <citation type="journal article" date="2019" name="Int. J. Syst. Evol. Microbiol.">
        <title>The Global Catalogue of Microorganisms (GCM) 10K type strain sequencing project: providing services to taxonomists for standard genome sequencing and annotation.</title>
        <authorList>
            <consortium name="The Broad Institute Genomics Platform"/>
            <consortium name="The Broad Institute Genome Sequencing Center for Infectious Disease"/>
            <person name="Wu L."/>
            <person name="Ma J."/>
        </authorList>
    </citation>
    <scope>NUCLEOTIDE SEQUENCE [LARGE SCALE GENOMIC DNA]</scope>
    <source>
        <strain evidence="3 4">JCM 16013</strain>
    </source>
</reference>
<keyword evidence="1" id="KW-0732">Signal</keyword>
<dbReference type="Gene3D" id="3.40.50.1820">
    <property type="entry name" value="alpha/beta hydrolase"/>
    <property type="match status" value="1"/>
</dbReference>
<keyword evidence="2" id="KW-0378">Hydrolase</keyword>
<dbReference type="Proteomes" id="UP001499854">
    <property type="component" value="Unassembled WGS sequence"/>
</dbReference>
<comment type="caution">
    <text evidence="3">The sequence shown here is derived from an EMBL/GenBank/DDBJ whole genome shotgun (WGS) entry which is preliminary data.</text>
</comment>
<dbReference type="InterPro" id="IPR029058">
    <property type="entry name" value="AB_hydrolase_fold"/>
</dbReference>
<dbReference type="InterPro" id="IPR010126">
    <property type="entry name" value="Esterase_phb"/>
</dbReference>
<dbReference type="InterPro" id="IPR050955">
    <property type="entry name" value="Plant_Biomass_Hydrol_Est"/>
</dbReference>
<protein>
    <submittedName>
        <fullName evidence="3">PHB depolymerase family esterase</fullName>
    </submittedName>
</protein>
<organism evidence="3 4">
    <name type="scientific">Catenulispora subtropica</name>
    <dbReference type="NCBI Taxonomy" id="450798"/>
    <lineage>
        <taxon>Bacteria</taxon>
        <taxon>Bacillati</taxon>
        <taxon>Actinomycetota</taxon>
        <taxon>Actinomycetes</taxon>
        <taxon>Catenulisporales</taxon>
        <taxon>Catenulisporaceae</taxon>
        <taxon>Catenulispora</taxon>
    </lineage>
</organism>
<sequence length="289" mass="29974">MLAFVILFTVAGCRAKSDASSDQSILVGGRTRTFHLYRPRDLPNPAPLVVMLHGGFGTGSQAEQYYGWDAEADRNHFAVLYPDGQNHAWNTGGGCCGDPGRQGTDDVAFITAAVRAVEAEVPIDPGRVYATGISNGGIMAYRLACDSDLFAAIGPDSATQLGPCPAPKPLSVLHIHGSADTRIRYNGGEGDGTAHIDGPPVPTVIADWRTTDACAPPTVAVSGPVTTSAAACADGRAVQLITIAGAGHQWPGSPRRPGLEALLGTDAPSTALDATDVFWQFFAAHPKGG</sequence>
<evidence type="ECO:0000313" key="3">
    <source>
        <dbReference type="EMBL" id="GAA1984848.1"/>
    </source>
</evidence>
<proteinExistence type="predicted"/>
<keyword evidence="4" id="KW-1185">Reference proteome</keyword>
<name>A0ABN2SDI7_9ACTN</name>
<evidence type="ECO:0000256" key="2">
    <source>
        <dbReference type="ARBA" id="ARBA00022801"/>
    </source>
</evidence>
<dbReference type="EMBL" id="BAAAQM010000033">
    <property type="protein sequence ID" value="GAA1984848.1"/>
    <property type="molecule type" value="Genomic_DNA"/>
</dbReference>
<gene>
    <name evidence="3" type="ORF">GCM10009838_53710</name>
</gene>
<dbReference type="SUPFAM" id="SSF53474">
    <property type="entry name" value="alpha/beta-Hydrolases"/>
    <property type="match status" value="1"/>
</dbReference>
<dbReference type="PANTHER" id="PTHR43037">
    <property type="entry name" value="UNNAMED PRODUCT-RELATED"/>
    <property type="match status" value="1"/>
</dbReference>
<accession>A0ABN2SDI7</accession>
<evidence type="ECO:0000256" key="1">
    <source>
        <dbReference type="ARBA" id="ARBA00022729"/>
    </source>
</evidence>
<dbReference type="Pfam" id="PF10503">
    <property type="entry name" value="Esterase_PHB"/>
    <property type="match status" value="1"/>
</dbReference>